<proteinExistence type="predicted"/>
<dbReference type="AlphaFoldDB" id="X1T939"/>
<reference evidence="1" key="1">
    <citation type="journal article" date="2014" name="Front. Microbiol.">
        <title>High frequency of phylogenetically diverse reductive dehalogenase-homologous genes in deep subseafloor sedimentary metagenomes.</title>
        <authorList>
            <person name="Kawai M."/>
            <person name="Futagami T."/>
            <person name="Toyoda A."/>
            <person name="Takaki Y."/>
            <person name="Nishi S."/>
            <person name="Hori S."/>
            <person name="Arai W."/>
            <person name="Tsubouchi T."/>
            <person name="Morono Y."/>
            <person name="Uchiyama I."/>
            <person name="Ito T."/>
            <person name="Fujiyama A."/>
            <person name="Inagaki F."/>
            <person name="Takami H."/>
        </authorList>
    </citation>
    <scope>NUCLEOTIDE SEQUENCE</scope>
    <source>
        <strain evidence="1">Expedition CK06-06</strain>
    </source>
</reference>
<organism evidence="1">
    <name type="scientific">marine sediment metagenome</name>
    <dbReference type="NCBI Taxonomy" id="412755"/>
    <lineage>
        <taxon>unclassified sequences</taxon>
        <taxon>metagenomes</taxon>
        <taxon>ecological metagenomes</taxon>
    </lineage>
</organism>
<accession>X1T939</accession>
<dbReference type="EMBL" id="BARW01017424">
    <property type="protein sequence ID" value="GAJ01809.1"/>
    <property type="molecule type" value="Genomic_DNA"/>
</dbReference>
<name>X1T939_9ZZZZ</name>
<gene>
    <name evidence="1" type="ORF">S12H4_30110</name>
</gene>
<feature type="non-terminal residue" evidence="1">
    <location>
        <position position="236"/>
    </location>
</feature>
<sequence>MKKLITIGLALVLVLALAAPAMAQSQIEPSEVNIVLPPGSEATIEKTVTITEDITTDVWGVVTADTGLIVALNPPVEENFDAPGTVVFTETISVDPAVVVGTTLFATVTFYANSYPDITDAEIGKQTISVTNGYLDIKPGSYPNSINTKSNGVIPVALLGSANLDVTTVDVMTLRFGPNDAQPKHHLTDPDVYTEHLQDVNYDGYEDLVSHYKTKQTGIAAGQVSADLDYDSATVS</sequence>
<comment type="caution">
    <text evidence="1">The sequence shown here is derived from an EMBL/GenBank/DDBJ whole genome shotgun (WGS) entry which is preliminary data.</text>
</comment>
<protein>
    <submittedName>
        <fullName evidence="1">Uncharacterized protein</fullName>
    </submittedName>
</protein>
<evidence type="ECO:0000313" key="1">
    <source>
        <dbReference type="EMBL" id="GAJ01809.1"/>
    </source>
</evidence>